<feature type="region of interest" description="Disordered" evidence="5">
    <location>
        <begin position="1"/>
        <end position="26"/>
    </location>
</feature>
<dbReference type="PANTHER" id="PTHR11758">
    <property type="entry name" value="40S RIBOSOMAL PROTEIN S15A"/>
    <property type="match status" value="1"/>
</dbReference>
<dbReference type="InterPro" id="IPR047863">
    <property type="entry name" value="Ribosomal_uS8_CS"/>
</dbReference>
<evidence type="ECO:0000313" key="8">
    <source>
        <dbReference type="Proteomes" id="UP000323000"/>
    </source>
</evidence>
<dbReference type="GO" id="GO:1990904">
    <property type="term" value="C:ribonucleoprotein complex"/>
    <property type="evidence" value="ECO:0007669"/>
    <property type="project" value="UniProtKB-KW"/>
</dbReference>
<gene>
    <name evidence="7" type="ORF">EZV62_028032</name>
</gene>
<dbReference type="SUPFAM" id="SSF56047">
    <property type="entry name" value="Ribosomal protein S8"/>
    <property type="match status" value="1"/>
</dbReference>
<feature type="transmembrane region" description="Helical" evidence="6">
    <location>
        <begin position="138"/>
        <end position="163"/>
    </location>
</feature>
<dbReference type="GO" id="GO:0005840">
    <property type="term" value="C:ribosome"/>
    <property type="evidence" value="ECO:0007669"/>
    <property type="project" value="UniProtKB-KW"/>
</dbReference>
<keyword evidence="6" id="KW-1133">Transmembrane helix</keyword>
<dbReference type="EMBL" id="VAHF01000112">
    <property type="protein sequence ID" value="TXG46469.1"/>
    <property type="molecule type" value="Genomic_DNA"/>
</dbReference>
<proteinExistence type="inferred from homology"/>
<evidence type="ECO:0000256" key="1">
    <source>
        <dbReference type="ARBA" id="ARBA00006471"/>
    </source>
</evidence>
<name>A0A5C7GPP8_9ROSI</name>
<dbReference type="OrthoDB" id="437922at2759"/>
<keyword evidence="2 4" id="KW-0689">Ribosomal protein</keyword>
<accession>A0A5C7GPP8</accession>
<protein>
    <submittedName>
        <fullName evidence="7">Uncharacterized protein</fullName>
    </submittedName>
</protein>
<keyword evidence="6" id="KW-0472">Membrane</keyword>
<evidence type="ECO:0000256" key="2">
    <source>
        <dbReference type="ARBA" id="ARBA00022980"/>
    </source>
</evidence>
<sequence>MEAEKCLVQSERFSSEKDDEDDGLSTLGNLKMKISQPRFLSVGMHGELDMKFPACLEKKSNSELSGADGNCSRVPQAVFLFPEDISIHGETPLSWPLWLHAVVPGNISLYITIYYEMGDTSSIIKYRTLRMYYNLQGFLLCLGAFGLPSLAFVCAVCDCLRAMAYDGYIGEFEYVDDHRSGKIVVELNGRLTSVGLSVLVLMLVLRRSKLDCKAASVRQFGYIVLTTSAGIMDHEEARRKNVGGKVSWFLLLC</sequence>
<dbReference type="Proteomes" id="UP000323000">
    <property type="component" value="Unassembled WGS sequence"/>
</dbReference>
<dbReference type="Gene3D" id="3.30.1370.30">
    <property type="match status" value="1"/>
</dbReference>
<evidence type="ECO:0000256" key="4">
    <source>
        <dbReference type="RuleBase" id="RU003660"/>
    </source>
</evidence>
<feature type="transmembrane region" description="Helical" evidence="6">
    <location>
        <begin position="183"/>
        <end position="205"/>
    </location>
</feature>
<keyword evidence="6" id="KW-0812">Transmembrane</keyword>
<dbReference type="GO" id="GO:0006412">
    <property type="term" value="P:translation"/>
    <property type="evidence" value="ECO:0007669"/>
    <property type="project" value="InterPro"/>
</dbReference>
<dbReference type="PROSITE" id="PS00053">
    <property type="entry name" value="RIBOSOMAL_S8"/>
    <property type="match status" value="1"/>
</dbReference>
<evidence type="ECO:0000256" key="3">
    <source>
        <dbReference type="ARBA" id="ARBA00023274"/>
    </source>
</evidence>
<evidence type="ECO:0000256" key="5">
    <source>
        <dbReference type="SAM" id="MobiDB-lite"/>
    </source>
</evidence>
<dbReference type="Pfam" id="PF00410">
    <property type="entry name" value="Ribosomal_S8"/>
    <property type="match status" value="1"/>
</dbReference>
<dbReference type="Gene3D" id="3.30.1490.10">
    <property type="match status" value="1"/>
</dbReference>
<reference evidence="8" key="1">
    <citation type="journal article" date="2019" name="Gigascience">
        <title>De novo genome assembly of the endangered Acer yangbiense, a plant species with extremely small populations endemic to Yunnan Province, China.</title>
        <authorList>
            <person name="Yang J."/>
            <person name="Wariss H.M."/>
            <person name="Tao L."/>
            <person name="Zhang R."/>
            <person name="Yun Q."/>
            <person name="Hollingsworth P."/>
            <person name="Dao Z."/>
            <person name="Luo G."/>
            <person name="Guo H."/>
            <person name="Ma Y."/>
            <person name="Sun W."/>
        </authorList>
    </citation>
    <scope>NUCLEOTIDE SEQUENCE [LARGE SCALE GENOMIC DNA]</scope>
    <source>
        <strain evidence="8">cv. Malutang</strain>
    </source>
</reference>
<comment type="caution">
    <text evidence="7">The sequence shown here is derived from an EMBL/GenBank/DDBJ whole genome shotgun (WGS) entry which is preliminary data.</text>
</comment>
<evidence type="ECO:0000313" key="7">
    <source>
        <dbReference type="EMBL" id="TXG46469.1"/>
    </source>
</evidence>
<dbReference type="InterPro" id="IPR035987">
    <property type="entry name" value="Ribosomal_uS8_sf"/>
</dbReference>
<organism evidence="7 8">
    <name type="scientific">Acer yangbiense</name>
    <dbReference type="NCBI Taxonomy" id="1000413"/>
    <lineage>
        <taxon>Eukaryota</taxon>
        <taxon>Viridiplantae</taxon>
        <taxon>Streptophyta</taxon>
        <taxon>Embryophyta</taxon>
        <taxon>Tracheophyta</taxon>
        <taxon>Spermatophyta</taxon>
        <taxon>Magnoliopsida</taxon>
        <taxon>eudicotyledons</taxon>
        <taxon>Gunneridae</taxon>
        <taxon>Pentapetalae</taxon>
        <taxon>rosids</taxon>
        <taxon>malvids</taxon>
        <taxon>Sapindales</taxon>
        <taxon>Sapindaceae</taxon>
        <taxon>Hippocastanoideae</taxon>
        <taxon>Acereae</taxon>
        <taxon>Acer</taxon>
    </lineage>
</organism>
<dbReference type="GO" id="GO:0003735">
    <property type="term" value="F:structural constituent of ribosome"/>
    <property type="evidence" value="ECO:0007669"/>
    <property type="project" value="InterPro"/>
</dbReference>
<keyword evidence="3 4" id="KW-0687">Ribonucleoprotein</keyword>
<dbReference type="InterPro" id="IPR000630">
    <property type="entry name" value="Ribosomal_uS8"/>
</dbReference>
<evidence type="ECO:0000256" key="6">
    <source>
        <dbReference type="SAM" id="Phobius"/>
    </source>
</evidence>
<comment type="similarity">
    <text evidence="1 4">Belongs to the universal ribosomal protein uS8 family.</text>
</comment>
<dbReference type="AlphaFoldDB" id="A0A5C7GPP8"/>
<keyword evidence="8" id="KW-1185">Reference proteome</keyword>